<dbReference type="PANTHER" id="PTHR30203:SF30">
    <property type="entry name" value="OUTER MEMBRANE PROTEIN-RELATED"/>
    <property type="match status" value="1"/>
</dbReference>
<comment type="subcellular location">
    <subcellularLocation>
        <location evidence="2">Cell outer membrane</location>
        <topology evidence="2">Lipid-anchor</topology>
    </subcellularLocation>
</comment>
<accession>A0ABU9TR66</accession>
<keyword evidence="5" id="KW-1185">Reference proteome</keyword>
<dbReference type="Pfam" id="PF02321">
    <property type="entry name" value="OEP"/>
    <property type="match status" value="2"/>
</dbReference>
<feature type="chain" id="PRO_5044965100" evidence="2">
    <location>
        <begin position="32"/>
        <end position="467"/>
    </location>
</feature>
<organism evidence="4 5">
    <name type="scientific">Neptuniibacter pectenicola</name>
    <dbReference type="NCBI Taxonomy" id="1806669"/>
    <lineage>
        <taxon>Bacteria</taxon>
        <taxon>Pseudomonadati</taxon>
        <taxon>Pseudomonadota</taxon>
        <taxon>Gammaproteobacteria</taxon>
        <taxon>Oceanospirillales</taxon>
        <taxon>Oceanospirillaceae</taxon>
        <taxon>Neptuniibacter</taxon>
    </lineage>
</organism>
<proteinExistence type="inferred from homology"/>
<keyword evidence="3" id="KW-0175">Coiled coil</keyword>
<keyword evidence="2" id="KW-1134">Transmembrane beta strand</keyword>
<dbReference type="PROSITE" id="PS51257">
    <property type="entry name" value="PROKAR_LIPOPROTEIN"/>
    <property type="match status" value="1"/>
</dbReference>
<dbReference type="RefSeq" id="WP_342854189.1">
    <property type="nucleotide sequence ID" value="NZ_JBBMRA010000005.1"/>
</dbReference>
<dbReference type="NCBIfam" id="TIGR01845">
    <property type="entry name" value="outer_NodT"/>
    <property type="match status" value="1"/>
</dbReference>
<keyword evidence="2" id="KW-0472">Membrane</keyword>
<protein>
    <submittedName>
        <fullName evidence="4">TolC family protein</fullName>
    </submittedName>
</protein>
<feature type="coiled-coil region" evidence="3">
    <location>
        <begin position="146"/>
        <end position="205"/>
    </location>
</feature>
<dbReference type="SUPFAM" id="SSF56954">
    <property type="entry name" value="Outer membrane efflux proteins (OEP)"/>
    <property type="match status" value="1"/>
</dbReference>
<evidence type="ECO:0000256" key="1">
    <source>
        <dbReference type="ARBA" id="ARBA00007613"/>
    </source>
</evidence>
<dbReference type="Gene3D" id="1.20.1600.10">
    <property type="entry name" value="Outer membrane efflux proteins (OEP)"/>
    <property type="match status" value="1"/>
</dbReference>
<dbReference type="PANTHER" id="PTHR30203">
    <property type="entry name" value="OUTER MEMBRANE CATION EFFLUX PROTEIN"/>
    <property type="match status" value="1"/>
</dbReference>
<dbReference type="EMBL" id="JBBMRA010000005">
    <property type="protein sequence ID" value="MEM5536228.1"/>
    <property type="molecule type" value="Genomic_DNA"/>
</dbReference>
<evidence type="ECO:0000256" key="2">
    <source>
        <dbReference type="RuleBase" id="RU362097"/>
    </source>
</evidence>
<feature type="signal peptide" evidence="2">
    <location>
        <begin position="1"/>
        <end position="31"/>
    </location>
</feature>
<name>A0ABU9TR66_9GAMM</name>
<keyword evidence="2" id="KW-0812">Transmembrane</keyword>
<dbReference type="InterPro" id="IPR010131">
    <property type="entry name" value="MdtP/NodT-like"/>
</dbReference>
<reference evidence="4 5" key="1">
    <citation type="submission" date="2024-03" db="EMBL/GenBank/DDBJ databases">
        <title>Community enrichment and isolation of bacterial strains for fucoidan degradation.</title>
        <authorList>
            <person name="Sichert A."/>
        </authorList>
    </citation>
    <scope>NUCLEOTIDE SEQUENCE [LARGE SCALE GENOMIC DNA]</scope>
    <source>
        <strain evidence="4 5">AS76</strain>
    </source>
</reference>
<dbReference type="Gene3D" id="2.20.200.10">
    <property type="entry name" value="Outer membrane efflux proteins (OEP)"/>
    <property type="match status" value="1"/>
</dbReference>
<dbReference type="Proteomes" id="UP001449225">
    <property type="component" value="Unassembled WGS sequence"/>
</dbReference>
<comment type="caution">
    <text evidence="4">The sequence shown here is derived from an EMBL/GenBank/DDBJ whole genome shotgun (WGS) entry which is preliminary data.</text>
</comment>
<gene>
    <name evidence="4" type="ORF">WNY58_07470</name>
</gene>
<keyword evidence="2" id="KW-0732">Signal</keyword>
<comment type="similarity">
    <text evidence="1 2">Belongs to the outer membrane factor (OMF) (TC 1.B.17) family.</text>
</comment>
<evidence type="ECO:0000313" key="5">
    <source>
        <dbReference type="Proteomes" id="UP001449225"/>
    </source>
</evidence>
<dbReference type="InterPro" id="IPR003423">
    <property type="entry name" value="OMP_efflux"/>
</dbReference>
<evidence type="ECO:0000256" key="3">
    <source>
        <dbReference type="SAM" id="Coils"/>
    </source>
</evidence>
<evidence type="ECO:0000313" key="4">
    <source>
        <dbReference type="EMBL" id="MEM5536228.1"/>
    </source>
</evidence>
<sequence>MFKLNVRSSAKLSALTLALTLAGCASGPHLAEKSLAQSAFFAGQNYADELNESGASNQWWQSYQSPQLDALVKQGLESNRNLQAAQQRLQAAMQQLGYEEAQRLPQGGLQVESSRESAANSIDASANAGANFSWQLDLFGRIAALIKAAEANSFQAQEQKTQLAAEVVSGVTRSFFEWQGNQLKLQIVNQQIAALTESISVLQARVDEGFASKLDINRTYAQLNQQKTLLPQIETALYRNQATLAVLLGQTPSQVQLSFETDLLNNNLIQPVTLNQPEKAVSLRPEISIARYKLLQQSALADAADAALYPDISISGFVGLINPIGNNLSKNDDGWSLTPQLNWSILSWPALKAQAKAQSSLTQAAFLDYENTIISVIAESQTALVNMKQSKNLHEFANQRLLHAEAAHLQAKAMYEEGQMPYLDLLSARQDALVAKQASVDAKVAFMLAKISTYKAFSGGWSRTLVQ</sequence>
<keyword evidence="2" id="KW-0449">Lipoprotein</keyword>
<keyword evidence="2" id="KW-0564">Palmitate</keyword>